<feature type="transmembrane region" description="Helical" evidence="7">
    <location>
        <begin position="45"/>
        <end position="66"/>
    </location>
</feature>
<keyword evidence="3 7" id="KW-0812">Transmembrane</keyword>
<accession>A0A1H7R7Q5</accession>
<feature type="transmembrane region" description="Helical" evidence="7">
    <location>
        <begin position="120"/>
        <end position="142"/>
    </location>
</feature>
<evidence type="ECO:0000256" key="2">
    <source>
        <dbReference type="ARBA" id="ARBA00006434"/>
    </source>
</evidence>
<feature type="transmembrane region" description="Helical" evidence="7">
    <location>
        <begin position="6"/>
        <end position="24"/>
    </location>
</feature>
<comment type="subcellular location">
    <subcellularLocation>
        <location evidence="1">Membrane</location>
        <topology evidence="1">Multi-pass membrane protein</topology>
    </subcellularLocation>
</comment>
<evidence type="ECO:0000256" key="6">
    <source>
        <dbReference type="RuleBase" id="RU362091"/>
    </source>
</evidence>
<evidence type="ECO:0000313" key="9">
    <source>
        <dbReference type="Proteomes" id="UP000198984"/>
    </source>
</evidence>
<dbReference type="GO" id="GO:0005886">
    <property type="term" value="C:plasma membrane"/>
    <property type="evidence" value="ECO:0007669"/>
    <property type="project" value="TreeGrafter"/>
</dbReference>
<gene>
    <name evidence="8" type="ORF">SAMN04488505_102553</name>
</gene>
<dbReference type="PANTHER" id="PTHR11819">
    <property type="entry name" value="SOLUTE CARRIER FAMILY 5"/>
    <property type="match status" value="1"/>
</dbReference>
<proteinExistence type="inferred from homology"/>
<feature type="transmembrane region" description="Helical" evidence="7">
    <location>
        <begin position="186"/>
        <end position="205"/>
    </location>
</feature>
<evidence type="ECO:0000256" key="4">
    <source>
        <dbReference type="ARBA" id="ARBA00022989"/>
    </source>
</evidence>
<comment type="similarity">
    <text evidence="2 6">Belongs to the sodium:solute symporter (SSF) (TC 2.A.21) family.</text>
</comment>
<dbReference type="InterPro" id="IPR038377">
    <property type="entry name" value="Na/Glc_symporter_sf"/>
</dbReference>
<evidence type="ECO:0000256" key="3">
    <source>
        <dbReference type="ARBA" id="ARBA00022692"/>
    </source>
</evidence>
<evidence type="ECO:0000256" key="5">
    <source>
        <dbReference type="ARBA" id="ARBA00023136"/>
    </source>
</evidence>
<dbReference type="Gene3D" id="1.20.1730.10">
    <property type="entry name" value="Sodium/glucose cotransporter"/>
    <property type="match status" value="1"/>
</dbReference>
<keyword evidence="4 7" id="KW-1133">Transmembrane helix</keyword>
<protein>
    <submittedName>
        <fullName evidence="8">Na+/proline symporter</fullName>
    </submittedName>
</protein>
<dbReference type="GO" id="GO:0005412">
    <property type="term" value="F:D-glucose:sodium symporter activity"/>
    <property type="evidence" value="ECO:0007669"/>
    <property type="project" value="TreeGrafter"/>
</dbReference>
<name>A0A1H7R7Q5_9BACT</name>
<dbReference type="PANTHER" id="PTHR11819:SF77">
    <property type="entry name" value="SODIUM_GLUCOSE COTRANSPORT PROTEIN"/>
    <property type="match status" value="1"/>
</dbReference>
<feature type="transmembrane region" description="Helical" evidence="7">
    <location>
        <begin position="332"/>
        <end position="353"/>
    </location>
</feature>
<sequence length="617" mass="67673">MNWHQIDIWIVGIYILLMLGTGFWHRRFANKSMDNFFLGGRKIPGWLNGISYTAALVSPDAATGYGGLAVATGGFICWWYLSRFGLALFLGGVLFAVFWRRLNLFTTLEFYDLRFPKGAAAAMRLWIAIRTSMVAMPAWTGITLLAACKIMGPAFNLSKLETLYLVVPVSLLFVFSSGYKGVVISNFIQMIIFLIGTLMLAWLTLRHFGGAEAMVTAIHTKFGPSGAEILGSIPPKDHAVFPLAAALGWLLGQSIGYGGDAAPMGGAMEGQRILSTRTPAEALTMYVVTAISMFLLLLLVTLPSISAAVMWPELREAGADRELVYGRLMKTLLPAGAMGLMVAAMLAATMSTVGDNLNFGSQVLVSDIYRRWFVPKAKESHYMLMGKLGMIIILALSVAVVFNVLIITDVAIFMLSLSAAELPANWAQWWWWRFNGPARVTASFGGAGIFCLVVLGPRLLALLNVPWANSLVIPWYWQTLLVMGLTTVLWVAVALLTKPDPDELLREFYVRAHPLGCWTPYKTLDKQGPAGSFKLVFRGIFIAILGTVSVSLLMLGLTHAWFARYIEGILTVAAAVITFLIFWKLAEKYLAVLALRAADNAVPTAVKEEEPVMNNMN</sequence>
<keyword evidence="5 7" id="KW-0472">Membrane</keyword>
<dbReference type="OrthoDB" id="9761931at2"/>
<evidence type="ECO:0000313" key="8">
    <source>
        <dbReference type="EMBL" id="SEL56179.1"/>
    </source>
</evidence>
<feature type="transmembrane region" description="Helical" evidence="7">
    <location>
        <begin position="388"/>
        <end position="415"/>
    </location>
</feature>
<keyword evidence="9" id="KW-1185">Reference proteome</keyword>
<reference evidence="8 9" key="1">
    <citation type="submission" date="2016-10" db="EMBL/GenBank/DDBJ databases">
        <authorList>
            <person name="de Groot N.N."/>
        </authorList>
    </citation>
    <scope>NUCLEOTIDE SEQUENCE [LARGE SCALE GENOMIC DNA]</scope>
    <source>
        <strain evidence="8 9">DSM 21039</strain>
    </source>
</reference>
<organism evidence="8 9">
    <name type="scientific">Chitinophaga rupis</name>
    <dbReference type="NCBI Taxonomy" id="573321"/>
    <lineage>
        <taxon>Bacteria</taxon>
        <taxon>Pseudomonadati</taxon>
        <taxon>Bacteroidota</taxon>
        <taxon>Chitinophagia</taxon>
        <taxon>Chitinophagales</taxon>
        <taxon>Chitinophagaceae</taxon>
        <taxon>Chitinophaga</taxon>
    </lineage>
</organism>
<feature type="transmembrane region" description="Helical" evidence="7">
    <location>
        <begin position="568"/>
        <end position="586"/>
    </location>
</feature>
<dbReference type="Pfam" id="PF00474">
    <property type="entry name" value="SSF"/>
    <property type="match status" value="1"/>
</dbReference>
<dbReference type="AlphaFoldDB" id="A0A1H7R7Q5"/>
<dbReference type="Proteomes" id="UP000198984">
    <property type="component" value="Unassembled WGS sequence"/>
</dbReference>
<dbReference type="RefSeq" id="WP_089910053.1">
    <property type="nucleotide sequence ID" value="NZ_FOBB01000002.1"/>
</dbReference>
<feature type="transmembrane region" description="Helical" evidence="7">
    <location>
        <begin position="475"/>
        <end position="496"/>
    </location>
</feature>
<dbReference type="PROSITE" id="PS50283">
    <property type="entry name" value="NA_SOLUT_SYMP_3"/>
    <property type="match status" value="1"/>
</dbReference>
<feature type="transmembrane region" description="Helical" evidence="7">
    <location>
        <begin position="78"/>
        <end position="99"/>
    </location>
</feature>
<evidence type="ECO:0000256" key="1">
    <source>
        <dbReference type="ARBA" id="ARBA00004141"/>
    </source>
</evidence>
<dbReference type="InterPro" id="IPR001734">
    <property type="entry name" value="Na/solute_symporter"/>
</dbReference>
<dbReference type="EMBL" id="FOBB01000002">
    <property type="protein sequence ID" value="SEL56179.1"/>
    <property type="molecule type" value="Genomic_DNA"/>
</dbReference>
<feature type="transmembrane region" description="Helical" evidence="7">
    <location>
        <begin position="535"/>
        <end position="562"/>
    </location>
</feature>
<feature type="transmembrane region" description="Helical" evidence="7">
    <location>
        <begin position="162"/>
        <end position="179"/>
    </location>
</feature>
<feature type="transmembrane region" description="Helical" evidence="7">
    <location>
        <begin position="283"/>
        <end position="311"/>
    </location>
</feature>
<evidence type="ECO:0000256" key="7">
    <source>
        <dbReference type="SAM" id="Phobius"/>
    </source>
</evidence>
<feature type="transmembrane region" description="Helical" evidence="7">
    <location>
        <begin position="436"/>
        <end position="455"/>
    </location>
</feature>
<dbReference type="STRING" id="573321.SAMN04488505_102553"/>